<dbReference type="Proteomes" id="UP000269374">
    <property type="component" value="Chromosome"/>
</dbReference>
<evidence type="ECO:0000256" key="1">
    <source>
        <dbReference type="ARBA" id="ARBA00004651"/>
    </source>
</evidence>
<keyword evidence="5 8" id="KW-1133">Transmembrane helix</keyword>
<dbReference type="GO" id="GO:0016747">
    <property type="term" value="F:acyltransferase activity, transferring groups other than amino-acyl groups"/>
    <property type="evidence" value="ECO:0007669"/>
    <property type="project" value="InterPro"/>
</dbReference>
<evidence type="ECO:0000256" key="4">
    <source>
        <dbReference type="ARBA" id="ARBA00022692"/>
    </source>
</evidence>
<dbReference type="PANTHER" id="PTHR23028:SF53">
    <property type="entry name" value="ACYL_TRANSF_3 DOMAIN-CONTAINING PROTEIN"/>
    <property type="match status" value="1"/>
</dbReference>
<evidence type="ECO:0000256" key="7">
    <source>
        <dbReference type="ARBA" id="ARBA00023315"/>
    </source>
</evidence>
<evidence type="ECO:0000256" key="2">
    <source>
        <dbReference type="ARBA" id="ARBA00022475"/>
    </source>
</evidence>
<accession>A0A387BJJ2</accession>
<dbReference type="Gene3D" id="3.40.50.1110">
    <property type="entry name" value="SGNH hydrolase"/>
    <property type="match status" value="1"/>
</dbReference>
<evidence type="ECO:0000259" key="9">
    <source>
        <dbReference type="Pfam" id="PF01757"/>
    </source>
</evidence>
<dbReference type="GO" id="GO:0005886">
    <property type="term" value="C:plasma membrane"/>
    <property type="evidence" value="ECO:0007669"/>
    <property type="project" value="UniProtKB-SubCell"/>
</dbReference>
<keyword evidence="11" id="KW-1185">Reference proteome</keyword>
<dbReference type="SUPFAM" id="SSF52266">
    <property type="entry name" value="SGNH hydrolase"/>
    <property type="match status" value="1"/>
</dbReference>
<reference evidence="10 11" key="1">
    <citation type="submission" date="2018-09" db="EMBL/GenBank/DDBJ databases">
        <title>Genome sequencing of strain 1JSPR-7.</title>
        <authorList>
            <person name="Heo J."/>
            <person name="Kim S.-J."/>
            <person name="Kwon S.-W."/>
        </authorList>
    </citation>
    <scope>NUCLEOTIDE SEQUENCE [LARGE SCALE GENOMIC DNA]</scope>
    <source>
        <strain evidence="10 11">1JSPR-7</strain>
    </source>
</reference>
<keyword evidence="2" id="KW-1003">Cell membrane</keyword>
<proteinExistence type="predicted"/>
<evidence type="ECO:0000256" key="5">
    <source>
        <dbReference type="ARBA" id="ARBA00022989"/>
    </source>
</evidence>
<keyword evidence="7" id="KW-0012">Acyltransferase</keyword>
<dbReference type="Pfam" id="PF01757">
    <property type="entry name" value="Acyl_transf_3"/>
    <property type="match status" value="1"/>
</dbReference>
<dbReference type="KEGG" id="lact:D7I46_08840"/>
<dbReference type="EMBL" id="CP032627">
    <property type="protein sequence ID" value="AYG01196.1"/>
    <property type="molecule type" value="Genomic_DNA"/>
</dbReference>
<dbReference type="InterPro" id="IPR050879">
    <property type="entry name" value="Acyltransferase_3"/>
</dbReference>
<feature type="transmembrane region" description="Helical" evidence="8">
    <location>
        <begin position="7"/>
        <end position="25"/>
    </location>
</feature>
<dbReference type="RefSeq" id="WP_120772570.1">
    <property type="nucleotide sequence ID" value="NZ_CP032627.1"/>
</dbReference>
<dbReference type="OrthoDB" id="9796461at2"/>
<feature type="transmembrane region" description="Helical" evidence="8">
    <location>
        <begin position="168"/>
        <end position="188"/>
    </location>
</feature>
<feature type="transmembrane region" description="Helical" evidence="8">
    <location>
        <begin position="375"/>
        <end position="393"/>
    </location>
</feature>
<keyword evidence="4 8" id="KW-0812">Transmembrane</keyword>
<feature type="transmembrane region" description="Helical" evidence="8">
    <location>
        <begin position="229"/>
        <end position="250"/>
    </location>
</feature>
<dbReference type="InterPro" id="IPR002656">
    <property type="entry name" value="Acyl_transf_3_dom"/>
</dbReference>
<gene>
    <name evidence="10" type="ORF">D7I46_08840</name>
</gene>
<dbReference type="GO" id="GO:0009103">
    <property type="term" value="P:lipopolysaccharide biosynthetic process"/>
    <property type="evidence" value="ECO:0007669"/>
    <property type="project" value="TreeGrafter"/>
</dbReference>
<feature type="transmembrane region" description="Helical" evidence="8">
    <location>
        <begin position="73"/>
        <end position="92"/>
    </location>
</feature>
<evidence type="ECO:0000256" key="6">
    <source>
        <dbReference type="ARBA" id="ARBA00023136"/>
    </source>
</evidence>
<feature type="transmembrane region" description="Helical" evidence="8">
    <location>
        <begin position="256"/>
        <end position="279"/>
    </location>
</feature>
<dbReference type="PANTHER" id="PTHR23028">
    <property type="entry name" value="ACETYLTRANSFERASE"/>
    <property type="match status" value="1"/>
</dbReference>
<dbReference type="CDD" id="cd01840">
    <property type="entry name" value="SGNH_hydrolase_yrhL_like"/>
    <property type="match status" value="1"/>
</dbReference>
<evidence type="ECO:0000256" key="8">
    <source>
        <dbReference type="SAM" id="Phobius"/>
    </source>
</evidence>
<protein>
    <submittedName>
        <fullName evidence="10">Acetyltransferase</fullName>
    </submittedName>
</protein>
<organism evidence="10 11">
    <name type="scientific">Lactococcus allomyrinae</name>
    <dbReference type="NCBI Taxonomy" id="2419773"/>
    <lineage>
        <taxon>Bacteria</taxon>
        <taxon>Bacillati</taxon>
        <taxon>Bacillota</taxon>
        <taxon>Bacilli</taxon>
        <taxon>Lactobacillales</taxon>
        <taxon>Streptococcaceae</taxon>
        <taxon>Lactococcus</taxon>
    </lineage>
</organism>
<feature type="transmembrane region" description="Helical" evidence="8">
    <location>
        <begin position="136"/>
        <end position="156"/>
    </location>
</feature>
<evidence type="ECO:0000313" key="10">
    <source>
        <dbReference type="EMBL" id="AYG01196.1"/>
    </source>
</evidence>
<sequence>MKRYITGFNGLRTVGVLAVILYHIWPNTIRGGFLGVVLFFVLSGYLVTDSLLREYDKNQSINFLKFWGRRLKRLYPLLITVFLVVTPYILFFQRNLWQGLRSEFLSAIFSVQNWWQISQGSSYFANIAGASPFKHIYYLAIEGQFFLVWPLVLFILIKFVKSRGKNFIIANIIAFISLVLMIIMFRPGTDPTRVYYGTDTRLFSLMMGASLAFIWPLNKLSKKINQRGVKLGLQLTIGVSLVLLVAYLFMPAESAVTYYGGMWIISLLSVLLVALVAHPALPANKLFSNRVFDYIGSRSYGIYLWQLPVFVLAEAKLLEPTAWYNIIWQLALILALAELSYRFVEQPAAKFDYSNILEILQNFVKGRGWKQRQNIVPMVLSGLVVVVLGFILLSPASPHDQKIIAERIMAQQEALQKKELAAANEKVSLPLKTVASKYKIEPVAAEKASKMNILAVGDSVMVAGSINLQEVFPRMTIDAAVGRQADSAITELNKMKSKVPNPDALLIGLGTNGIIKAADIEAVMKFAGNKPVYWINIHAARVWQSPDNKLLNKMAKKYKNLNIIDWHKAAAGKSSWFYSDNIHPKGDGAIQYAGLIANDLIKVTK</sequence>
<dbReference type="AlphaFoldDB" id="A0A387BJJ2"/>
<name>A0A387BJJ2_9LACT</name>
<feature type="domain" description="Acyltransferase 3" evidence="9">
    <location>
        <begin position="6"/>
        <end position="335"/>
    </location>
</feature>
<feature type="transmembrane region" description="Helical" evidence="8">
    <location>
        <begin position="200"/>
        <end position="217"/>
    </location>
</feature>
<feature type="transmembrane region" description="Helical" evidence="8">
    <location>
        <begin position="31"/>
        <end position="52"/>
    </location>
</feature>
<comment type="subcellular location">
    <subcellularLocation>
        <location evidence="1">Cell membrane</location>
        <topology evidence="1">Multi-pass membrane protein</topology>
    </subcellularLocation>
</comment>
<evidence type="ECO:0000256" key="3">
    <source>
        <dbReference type="ARBA" id="ARBA00022679"/>
    </source>
</evidence>
<evidence type="ECO:0000313" key="11">
    <source>
        <dbReference type="Proteomes" id="UP000269374"/>
    </source>
</evidence>
<keyword evidence="3 10" id="KW-0808">Transferase</keyword>
<keyword evidence="6 8" id="KW-0472">Membrane</keyword>
<dbReference type="InterPro" id="IPR036514">
    <property type="entry name" value="SGNH_hydro_sf"/>
</dbReference>